<feature type="transmembrane region" description="Helical" evidence="5">
    <location>
        <begin position="134"/>
        <end position="160"/>
    </location>
</feature>
<reference evidence="7 8" key="1">
    <citation type="submission" date="2023-10" db="EMBL/GenBank/DDBJ databases">
        <title>Genomes of two closely related lineages of the louse Polyplax serrata with different host specificities.</title>
        <authorList>
            <person name="Martinu J."/>
            <person name="Tarabai H."/>
            <person name="Stefka J."/>
            <person name="Hypsa V."/>
        </authorList>
    </citation>
    <scope>NUCLEOTIDE SEQUENCE [LARGE SCALE GENOMIC DNA]</scope>
    <source>
        <strain evidence="7">HR10_N</strain>
    </source>
</reference>
<evidence type="ECO:0000313" key="7">
    <source>
        <dbReference type="EMBL" id="KAK6628174.1"/>
    </source>
</evidence>
<feature type="transmembrane region" description="Helical" evidence="5">
    <location>
        <begin position="399"/>
        <end position="421"/>
    </location>
</feature>
<dbReference type="Pfam" id="PF07690">
    <property type="entry name" value="MFS_1"/>
    <property type="match status" value="1"/>
</dbReference>
<dbReference type="PANTHER" id="PTHR11662:SF455">
    <property type="entry name" value="GH23975P"/>
    <property type="match status" value="1"/>
</dbReference>
<protein>
    <recommendedName>
        <fullName evidence="6">Major facilitator superfamily (MFS) profile domain-containing protein</fullName>
    </recommendedName>
</protein>
<keyword evidence="4 5" id="KW-0472">Membrane</keyword>
<gene>
    <name evidence="7" type="ORF">RUM43_001986</name>
</gene>
<feature type="transmembrane region" description="Helical" evidence="5">
    <location>
        <begin position="433"/>
        <end position="452"/>
    </location>
</feature>
<feature type="transmembrane region" description="Helical" evidence="5">
    <location>
        <begin position="172"/>
        <end position="191"/>
    </location>
</feature>
<sequence>MSPRKSQETNDETEEEMELKKPNLVCSTRLMLAGVCGIALFNVAYVRVGLAMAIICMSKPTTEVQQQQHKSKNWEFNWSSSTVGLILSSVFYGFIIGPTISGYLCFKYGGQIILIIGTICSGVTYLMIPEGTRFSPIALCIIRVFTGLFASWCFPAFYDLMSHWTVPEERQLLMGGALWGIPLASILNFPINTSICEEFGWIWIFYSFAVWMVLCGFCFFFSAYDYPEKCPYISVKELNFLKQRIPKTKTIVIPWKKILTSMPLYAYIIMHFSMNYVYLSIIMSLPLLMEEVYHLTFHENGFLSAMPFIGALIMRIMLSLLFEPLRFKLNLSKNVLRKILVSVGAVIVSIFLMIPAFLPASAKYWALVCFVVATCSLELCITGGYLLSIVDLCPSYANVVSGLANSIANIAGLIGPVVIGSVTKNKTREEWNLVYYITISLLLAASLFYIIFGQNKTLSWGLKVTPSSPEVNALNALNVPPSVTQ</sequence>
<feature type="transmembrane region" description="Helical" evidence="5">
    <location>
        <begin position="339"/>
        <end position="358"/>
    </location>
</feature>
<accession>A0AAN8NY75</accession>
<evidence type="ECO:0000256" key="4">
    <source>
        <dbReference type="ARBA" id="ARBA00023136"/>
    </source>
</evidence>
<dbReference type="GO" id="GO:0016020">
    <property type="term" value="C:membrane"/>
    <property type="evidence" value="ECO:0007669"/>
    <property type="project" value="UniProtKB-SubCell"/>
</dbReference>
<feature type="transmembrane region" description="Helical" evidence="5">
    <location>
        <begin position="108"/>
        <end position="128"/>
    </location>
</feature>
<evidence type="ECO:0000256" key="5">
    <source>
        <dbReference type="SAM" id="Phobius"/>
    </source>
</evidence>
<evidence type="ECO:0000256" key="3">
    <source>
        <dbReference type="ARBA" id="ARBA00022989"/>
    </source>
</evidence>
<dbReference type="InterPro" id="IPR011701">
    <property type="entry name" value="MFS"/>
</dbReference>
<feature type="transmembrane region" description="Helical" evidence="5">
    <location>
        <begin position="301"/>
        <end position="318"/>
    </location>
</feature>
<dbReference type="PANTHER" id="PTHR11662">
    <property type="entry name" value="SOLUTE CARRIER FAMILY 17"/>
    <property type="match status" value="1"/>
</dbReference>
<dbReference type="PROSITE" id="PS50850">
    <property type="entry name" value="MFS"/>
    <property type="match status" value="1"/>
</dbReference>
<evidence type="ECO:0000256" key="1">
    <source>
        <dbReference type="ARBA" id="ARBA00004141"/>
    </source>
</evidence>
<dbReference type="GO" id="GO:0006820">
    <property type="term" value="P:monoatomic anion transport"/>
    <property type="evidence" value="ECO:0007669"/>
    <property type="project" value="TreeGrafter"/>
</dbReference>
<dbReference type="Gene3D" id="1.20.1250.20">
    <property type="entry name" value="MFS general substrate transporter like domains"/>
    <property type="match status" value="1"/>
</dbReference>
<evidence type="ECO:0000256" key="2">
    <source>
        <dbReference type="ARBA" id="ARBA00022692"/>
    </source>
</evidence>
<dbReference type="InterPro" id="IPR020846">
    <property type="entry name" value="MFS_dom"/>
</dbReference>
<dbReference type="SUPFAM" id="SSF103473">
    <property type="entry name" value="MFS general substrate transporter"/>
    <property type="match status" value="1"/>
</dbReference>
<keyword evidence="3 5" id="KW-1133">Transmembrane helix</keyword>
<comment type="caution">
    <text evidence="7">The sequence shown here is derived from an EMBL/GenBank/DDBJ whole genome shotgun (WGS) entry which is preliminary data.</text>
</comment>
<feature type="transmembrane region" description="Helical" evidence="5">
    <location>
        <begin position="30"/>
        <end position="56"/>
    </location>
</feature>
<feature type="transmembrane region" description="Helical" evidence="5">
    <location>
        <begin position="264"/>
        <end position="289"/>
    </location>
</feature>
<evidence type="ECO:0000313" key="8">
    <source>
        <dbReference type="Proteomes" id="UP001372834"/>
    </source>
</evidence>
<organism evidence="7 8">
    <name type="scientific">Polyplax serrata</name>
    <name type="common">Common mouse louse</name>
    <dbReference type="NCBI Taxonomy" id="468196"/>
    <lineage>
        <taxon>Eukaryota</taxon>
        <taxon>Metazoa</taxon>
        <taxon>Ecdysozoa</taxon>
        <taxon>Arthropoda</taxon>
        <taxon>Hexapoda</taxon>
        <taxon>Insecta</taxon>
        <taxon>Pterygota</taxon>
        <taxon>Neoptera</taxon>
        <taxon>Paraneoptera</taxon>
        <taxon>Psocodea</taxon>
        <taxon>Troctomorpha</taxon>
        <taxon>Phthiraptera</taxon>
        <taxon>Anoplura</taxon>
        <taxon>Polyplacidae</taxon>
        <taxon>Polyplax</taxon>
    </lineage>
</organism>
<feature type="transmembrane region" description="Helical" evidence="5">
    <location>
        <begin position="364"/>
        <end position="387"/>
    </location>
</feature>
<feature type="transmembrane region" description="Helical" evidence="5">
    <location>
        <begin position="203"/>
        <end position="224"/>
    </location>
</feature>
<dbReference type="AlphaFoldDB" id="A0AAN8NY75"/>
<dbReference type="Proteomes" id="UP001372834">
    <property type="component" value="Unassembled WGS sequence"/>
</dbReference>
<dbReference type="FunFam" id="1.20.1250.20:FF:000532">
    <property type="entry name" value="SLC (SoLute Carrier) homolog"/>
    <property type="match status" value="1"/>
</dbReference>
<feature type="transmembrane region" description="Helical" evidence="5">
    <location>
        <begin position="76"/>
        <end position="96"/>
    </location>
</feature>
<dbReference type="InterPro" id="IPR050382">
    <property type="entry name" value="MFS_Na/Anion_cotransporter"/>
</dbReference>
<dbReference type="GO" id="GO:0022857">
    <property type="term" value="F:transmembrane transporter activity"/>
    <property type="evidence" value="ECO:0007669"/>
    <property type="project" value="InterPro"/>
</dbReference>
<dbReference type="EMBL" id="JAWJWE010000036">
    <property type="protein sequence ID" value="KAK6628174.1"/>
    <property type="molecule type" value="Genomic_DNA"/>
</dbReference>
<proteinExistence type="predicted"/>
<dbReference type="InterPro" id="IPR036259">
    <property type="entry name" value="MFS_trans_sf"/>
</dbReference>
<name>A0AAN8NY75_POLSC</name>
<keyword evidence="2 5" id="KW-0812">Transmembrane</keyword>
<comment type="subcellular location">
    <subcellularLocation>
        <location evidence="1">Membrane</location>
        <topology evidence="1">Multi-pass membrane protein</topology>
    </subcellularLocation>
</comment>
<evidence type="ECO:0000259" key="6">
    <source>
        <dbReference type="PROSITE" id="PS50850"/>
    </source>
</evidence>
<feature type="domain" description="Major facilitator superfamily (MFS) profile" evidence="6">
    <location>
        <begin position="37"/>
        <end position="457"/>
    </location>
</feature>